<feature type="transmembrane region" description="Helical" evidence="1">
    <location>
        <begin position="92"/>
        <end position="110"/>
    </location>
</feature>
<evidence type="ECO:0000313" key="3">
    <source>
        <dbReference type="Proteomes" id="UP000316213"/>
    </source>
</evidence>
<reference evidence="2 3" key="1">
    <citation type="submission" date="2019-02" db="EMBL/GenBank/DDBJ databases">
        <title>Deep-cultivation of Planctomycetes and their phenomic and genomic characterization uncovers novel biology.</title>
        <authorList>
            <person name="Wiegand S."/>
            <person name="Jogler M."/>
            <person name="Boedeker C."/>
            <person name="Pinto D."/>
            <person name="Vollmers J."/>
            <person name="Rivas-Marin E."/>
            <person name="Kohn T."/>
            <person name="Peeters S.H."/>
            <person name="Heuer A."/>
            <person name="Rast P."/>
            <person name="Oberbeckmann S."/>
            <person name="Bunk B."/>
            <person name="Jeske O."/>
            <person name="Meyerdierks A."/>
            <person name="Storesund J.E."/>
            <person name="Kallscheuer N."/>
            <person name="Luecker S."/>
            <person name="Lage O.M."/>
            <person name="Pohl T."/>
            <person name="Merkel B.J."/>
            <person name="Hornburger P."/>
            <person name="Mueller R.-W."/>
            <person name="Bruemmer F."/>
            <person name="Labrenz M."/>
            <person name="Spormann A.M."/>
            <person name="Op Den Camp H."/>
            <person name="Overmann J."/>
            <person name="Amann R."/>
            <person name="Jetten M.S.M."/>
            <person name="Mascher T."/>
            <person name="Medema M.H."/>
            <person name="Devos D.P."/>
            <person name="Kaster A.-K."/>
            <person name="Ovreas L."/>
            <person name="Rohde M."/>
            <person name="Galperin M.Y."/>
            <person name="Jogler C."/>
        </authorList>
    </citation>
    <scope>NUCLEOTIDE SEQUENCE [LARGE SCALE GENOMIC DNA]</scope>
    <source>
        <strain evidence="2 3">Pla100</strain>
    </source>
</reference>
<proteinExistence type="predicted"/>
<evidence type="ECO:0000256" key="1">
    <source>
        <dbReference type="SAM" id="Phobius"/>
    </source>
</evidence>
<keyword evidence="3" id="KW-1185">Reference proteome</keyword>
<organism evidence="2 3">
    <name type="scientific">Neorhodopirellula pilleata</name>
    <dbReference type="NCBI Taxonomy" id="2714738"/>
    <lineage>
        <taxon>Bacteria</taxon>
        <taxon>Pseudomonadati</taxon>
        <taxon>Planctomycetota</taxon>
        <taxon>Planctomycetia</taxon>
        <taxon>Pirellulales</taxon>
        <taxon>Pirellulaceae</taxon>
        <taxon>Neorhodopirellula</taxon>
    </lineage>
</organism>
<keyword evidence="1" id="KW-1133">Transmembrane helix</keyword>
<sequence length="163" mass="17870">MRRDATSRYGSFAILIACSWITMTFSHEIGHLIGGWCGGATLTGYSVSPWRLPFSLHNPDPNPMLTLWAGPVLGVTLPILAALLIRQSWCWFVADFCLLANGVYLALAWWAGDRFLDTPRMLAAGVAPISIITFCLATVALGYVRFRADCIHVLAIDAQEPSE</sequence>
<feature type="transmembrane region" description="Helical" evidence="1">
    <location>
        <begin position="122"/>
        <end position="144"/>
    </location>
</feature>
<protein>
    <recommendedName>
        <fullName evidence="4">MraY-like glycosyltransferase</fullName>
    </recommendedName>
</protein>
<gene>
    <name evidence="2" type="ORF">Pla100_49130</name>
</gene>
<keyword evidence="1" id="KW-0812">Transmembrane</keyword>
<feature type="transmembrane region" description="Helical" evidence="1">
    <location>
        <begin position="12"/>
        <end position="45"/>
    </location>
</feature>
<dbReference type="EMBL" id="SJPM01000013">
    <property type="protein sequence ID" value="TWT91875.1"/>
    <property type="molecule type" value="Genomic_DNA"/>
</dbReference>
<name>A0A5C5ZXX6_9BACT</name>
<comment type="caution">
    <text evidence="2">The sequence shown here is derived from an EMBL/GenBank/DDBJ whole genome shotgun (WGS) entry which is preliminary data.</text>
</comment>
<keyword evidence="1" id="KW-0472">Membrane</keyword>
<accession>A0A5C5ZXX6</accession>
<dbReference type="Proteomes" id="UP000316213">
    <property type="component" value="Unassembled WGS sequence"/>
</dbReference>
<evidence type="ECO:0000313" key="2">
    <source>
        <dbReference type="EMBL" id="TWT91875.1"/>
    </source>
</evidence>
<evidence type="ECO:0008006" key="4">
    <source>
        <dbReference type="Google" id="ProtNLM"/>
    </source>
</evidence>
<dbReference type="AlphaFoldDB" id="A0A5C5ZXX6"/>
<feature type="transmembrane region" description="Helical" evidence="1">
    <location>
        <begin position="65"/>
        <end position="85"/>
    </location>
</feature>